<dbReference type="PANTHER" id="PTHR46844:SF1">
    <property type="entry name" value="SLR5058 PROTEIN"/>
    <property type="match status" value="1"/>
</dbReference>
<reference evidence="3" key="1">
    <citation type="journal article" date="2019" name="Int. J. Syst. Evol. Microbiol.">
        <title>The Global Catalogue of Microorganisms (GCM) 10K type strain sequencing project: providing services to taxonomists for standard genome sequencing and annotation.</title>
        <authorList>
            <consortium name="The Broad Institute Genomics Platform"/>
            <consortium name="The Broad Institute Genome Sequencing Center for Infectious Disease"/>
            <person name="Wu L."/>
            <person name="Ma J."/>
        </authorList>
    </citation>
    <scope>NUCLEOTIDE SEQUENCE [LARGE SCALE GENOMIC DNA]</scope>
    <source>
        <strain evidence="3">CCUG 59778</strain>
    </source>
</reference>
<dbReference type="PANTHER" id="PTHR46844">
    <property type="entry name" value="SLR5058 PROTEIN"/>
    <property type="match status" value="1"/>
</dbReference>
<comment type="caution">
    <text evidence="2">The sequence shown here is derived from an EMBL/GenBank/DDBJ whole genome shotgun (WGS) entry which is preliminary data.</text>
</comment>
<name>A0ABW0EL84_9PSEU</name>
<dbReference type="RefSeq" id="WP_378247825.1">
    <property type="nucleotide sequence ID" value="NZ_JBHSKF010000005.1"/>
</dbReference>
<evidence type="ECO:0000313" key="3">
    <source>
        <dbReference type="Proteomes" id="UP001596157"/>
    </source>
</evidence>
<dbReference type="Gene3D" id="3.40.50.300">
    <property type="entry name" value="P-loop containing nucleotide triphosphate hydrolases"/>
    <property type="match status" value="1"/>
</dbReference>
<organism evidence="2 3">
    <name type="scientific">Actinokineospora guangxiensis</name>
    <dbReference type="NCBI Taxonomy" id="1490288"/>
    <lineage>
        <taxon>Bacteria</taxon>
        <taxon>Bacillati</taxon>
        <taxon>Actinomycetota</taxon>
        <taxon>Actinomycetes</taxon>
        <taxon>Pseudonocardiales</taxon>
        <taxon>Pseudonocardiaceae</taxon>
        <taxon>Actinokineospora</taxon>
    </lineage>
</organism>
<dbReference type="PROSITE" id="PS50837">
    <property type="entry name" value="NACHT"/>
    <property type="match status" value="1"/>
</dbReference>
<proteinExistence type="predicted"/>
<dbReference type="InterPro" id="IPR007111">
    <property type="entry name" value="NACHT_NTPase"/>
</dbReference>
<sequence length="946" mass="107526">MQYQHLLDPFLQAAMKAAGTMAAKRGAAVAAEYLKSIDVGTKLLRGLGDWSVLKLTRHQHKKMTRFLSGKTCSSILELLVISEFSEKHSREIKRKQLGDAFRHEGKRAAKAFGDEADQYFAAMWVDLSRAVELYISELRRADYIPQGRTKYLTALSSFRGPESTSRHPDVFGRRADLAQHYERTDRAMALAHSINMSARRKFERMWIPHIRSEVRLKLEDLYVARWLQDEEYRRDLTRITLQSIIDKVRTGATMSRDEASAIIEEELSDRCYVVVGNPGAGKSSYVRHLIHRLAAHEDPRDPDFATPLLISLKEHQTASVDYTTVLANTVSTATQSPVTVTEISDILNLGLGVVIFDGLDEVGNLHNRKQVAELIEEFSYTYPLTTIVVTCRIESYRSVKLDHSIFRVYVLPDFDGSQVIEYTSKWFKLIYDSSHDGTSAADRFLTETRQISDLRSNPLMLSLLCDLYQYSGYIPENRADVYGECAELMLSRWENVNQIPHSLRSYKLARFLVEELAQYFFLELEGREHAPESDLRKVLVRHLEDRDEESDRSFREQAQEFLDFCSERVWLISQTSVGSFGERIYGFTHRTFMEYHTARYILRNSSTLEDLVRQLLILIETGRSFVVAQLAVQIFDERLTRGAESILLKLIDKIDPGERFTQGREVVNFCLVYLRDNALSRSVLSNLCPIAFELIGAHGVRDTYSLMRSLSDRSLMTINTVADEVVRSSIKDSLHHADRRAGAILFTQIDGVEEERAAARARIGELSVDSYLSTHSIRSLVITIDDSHTTPRQVSAGPILTGVKDRLSSHNASYWSREMLDESLVRISENPNDLIRTKLPAESVDIFSRYLLCRAIDAYEEAFPLHHWKLSAISSGFYGVLSLGIAATFEAGDPAVLGRMGLASLNCPTRHETAVLLVSMCERSGLRKDWSHTLLEWGAERLSILT</sequence>
<dbReference type="InterPro" id="IPR027417">
    <property type="entry name" value="P-loop_NTPase"/>
</dbReference>
<evidence type="ECO:0000313" key="2">
    <source>
        <dbReference type="EMBL" id="MFC5288162.1"/>
    </source>
</evidence>
<dbReference type="EMBL" id="JBHSKF010000005">
    <property type="protein sequence ID" value="MFC5288162.1"/>
    <property type="molecule type" value="Genomic_DNA"/>
</dbReference>
<accession>A0ABW0EL84</accession>
<feature type="domain" description="NACHT" evidence="1">
    <location>
        <begin position="270"/>
        <end position="392"/>
    </location>
</feature>
<evidence type="ECO:0000259" key="1">
    <source>
        <dbReference type="PROSITE" id="PS50837"/>
    </source>
</evidence>
<protein>
    <submittedName>
        <fullName evidence="2">NACHT domain-containing protein</fullName>
    </submittedName>
</protein>
<dbReference type="Pfam" id="PF05729">
    <property type="entry name" value="NACHT"/>
    <property type="match status" value="1"/>
</dbReference>
<dbReference type="SUPFAM" id="SSF52540">
    <property type="entry name" value="P-loop containing nucleoside triphosphate hydrolases"/>
    <property type="match status" value="1"/>
</dbReference>
<gene>
    <name evidence="2" type="ORF">ACFPM7_13970</name>
</gene>
<dbReference type="Proteomes" id="UP001596157">
    <property type="component" value="Unassembled WGS sequence"/>
</dbReference>
<keyword evidence="3" id="KW-1185">Reference proteome</keyword>